<evidence type="ECO:0000256" key="1">
    <source>
        <dbReference type="ARBA" id="ARBA00023235"/>
    </source>
</evidence>
<accession>A0ABQ6K448</accession>
<dbReference type="InterPro" id="IPR035990">
    <property type="entry name" value="TIM_sf"/>
</dbReference>
<dbReference type="PROSITE" id="PS51440">
    <property type="entry name" value="TIM_2"/>
    <property type="match status" value="1"/>
</dbReference>
<keyword evidence="1" id="KW-0413">Isomerase</keyword>
<evidence type="ECO:0000313" key="3">
    <source>
        <dbReference type="Proteomes" id="UP001157034"/>
    </source>
</evidence>
<protein>
    <recommendedName>
        <fullName evidence="4">Triosephosphate isomerase</fullName>
    </recommendedName>
</protein>
<reference evidence="3" key="1">
    <citation type="journal article" date="2019" name="Int. J. Syst. Evol. Microbiol.">
        <title>The Global Catalogue of Microorganisms (GCM) 10K type strain sequencing project: providing services to taxonomists for standard genome sequencing and annotation.</title>
        <authorList>
            <consortium name="The Broad Institute Genomics Platform"/>
            <consortium name="The Broad Institute Genome Sequencing Center for Infectious Disease"/>
            <person name="Wu L."/>
            <person name="Ma J."/>
        </authorList>
    </citation>
    <scope>NUCLEOTIDE SEQUENCE [LARGE SCALE GENOMIC DNA]</scope>
    <source>
        <strain evidence="3">NBRC 108894</strain>
    </source>
</reference>
<dbReference type="Proteomes" id="UP001157034">
    <property type="component" value="Unassembled WGS sequence"/>
</dbReference>
<evidence type="ECO:0008006" key="4">
    <source>
        <dbReference type="Google" id="ProtNLM"/>
    </source>
</evidence>
<dbReference type="RefSeq" id="WP_284253404.1">
    <property type="nucleotide sequence ID" value="NZ_BSVB01000001.1"/>
</dbReference>
<gene>
    <name evidence="2" type="ORF">GCM10025881_13100</name>
</gene>
<dbReference type="Gene3D" id="3.20.20.70">
    <property type="entry name" value="Aldolase class I"/>
    <property type="match status" value="1"/>
</dbReference>
<keyword evidence="3" id="KW-1185">Reference proteome</keyword>
<proteinExistence type="predicted"/>
<evidence type="ECO:0000313" key="2">
    <source>
        <dbReference type="EMBL" id="GMA94486.1"/>
    </source>
</evidence>
<organism evidence="2 3">
    <name type="scientific">Pseudolysinimonas kribbensis</name>
    <dbReference type="NCBI Taxonomy" id="433641"/>
    <lineage>
        <taxon>Bacteria</taxon>
        <taxon>Bacillati</taxon>
        <taxon>Actinomycetota</taxon>
        <taxon>Actinomycetes</taxon>
        <taxon>Micrococcales</taxon>
        <taxon>Microbacteriaceae</taxon>
        <taxon>Pseudolysinimonas</taxon>
    </lineage>
</organism>
<comment type="caution">
    <text evidence="2">The sequence shown here is derived from an EMBL/GenBank/DDBJ whole genome shotgun (WGS) entry which is preliminary data.</text>
</comment>
<dbReference type="EMBL" id="BSVB01000001">
    <property type="protein sequence ID" value="GMA94486.1"/>
    <property type="molecule type" value="Genomic_DNA"/>
</dbReference>
<dbReference type="InterPro" id="IPR013785">
    <property type="entry name" value="Aldolase_TIM"/>
</dbReference>
<dbReference type="SUPFAM" id="SSF51351">
    <property type="entry name" value="Triosephosphate isomerase (TIM)"/>
    <property type="match status" value="1"/>
</dbReference>
<name>A0ABQ6K448_9MICO</name>
<dbReference type="Pfam" id="PF00121">
    <property type="entry name" value="TIM"/>
    <property type="match status" value="1"/>
</dbReference>
<sequence length="89" mass="9133">MIVAYEPVWAISAMDPAPDEHIRAVAAALRAASRDPGDAVIYGGSAGPGLLARLGDAVDGVFLGRRAHEVRALKTVIEEAVARTGSAPA</sequence>
<dbReference type="InterPro" id="IPR000652">
    <property type="entry name" value="Triosephosphate_isomerase"/>
</dbReference>